<proteinExistence type="predicted"/>
<dbReference type="EMBL" id="KN831989">
    <property type="protein sequence ID" value="KIO01272.1"/>
    <property type="molecule type" value="Genomic_DNA"/>
</dbReference>
<keyword evidence="3" id="KW-1185">Reference proteome</keyword>
<name>A0A0C3JUY8_PISTI</name>
<gene>
    <name evidence="2" type="ORF">M404DRAFT_1003202</name>
</gene>
<protein>
    <submittedName>
        <fullName evidence="2">Uncharacterized protein</fullName>
    </submittedName>
</protein>
<evidence type="ECO:0000256" key="1">
    <source>
        <dbReference type="SAM" id="MobiDB-lite"/>
    </source>
</evidence>
<feature type="region of interest" description="Disordered" evidence="1">
    <location>
        <begin position="1"/>
        <end position="35"/>
    </location>
</feature>
<reference evidence="3" key="2">
    <citation type="submission" date="2015-01" db="EMBL/GenBank/DDBJ databases">
        <title>Evolutionary Origins and Diversification of the Mycorrhizal Mutualists.</title>
        <authorList>
            <consortium name="DOE Joint Genome Institute"/>
            <consortium name="Mycorrhizal Genomics Consortium"/>
            <person name="Kohler A."/>
            <person name="Kuo A."/>
            <person name="Nagy L.G."/>
            <person name="Floudas D."/>
            <person name="Copeland A."/>
            <person name="Barry K.W."/>
            <person name="Cichocki N."/>
            <person name="Veneault-Fourrey C."/>
            <person name="LaButti K."/>
            <person name="Lindquist E.A."/>
            <person name="Lipzen A."/>
            <person name="Lundell T."/>
            <person name="Morin E."/>
            <person name="Murat C."/>
            <person name="Riley R."/>
            <person name="Ohm R."/>
            <person name="Sun H."/>
            <person name="Tunlid A."/>
            <person name="Henrissat B."/>
            <person name="Grigoriev I.V."/>
            <person name="Hibbett D.S."/>
            <person name="Martin F."/>
        </authorList>
    </citation>
    <scope>NUCLEOTIDE SEQUENCE [LARGE SCALE GENOMIC DNA]</scope>
    <source>
        <strain evidence="3">Marx 270</strain>
    </source>
</reference>
<dbReference type="InParanoid" id="A0A0C3JUY8"/>
<reference evidence="2 3" key="1">
    <citation type="submission" date="2014-04" db="EMBL/GenBank/DDBJ databases">
        <authorList>
            <consortium name="DOE Joint Genome Institute"/>
            <person name="Kuo A."/>
            <person name="Kohler A."/>
            <person name="Costa M.D."/>
            <person name="Nagy L.G."/>
            <person name="Floudas D."/>
            <person name="Copeland A."/>
            <person name="Barry K.W."/>
            <person name="Cichocki N."/>
            <person name="Veneault-Fourrey C."/>
            <person name="LaButti K."/>
            <person name="Lindquist E.A."/>
            <person name="Lipzen A."/>
            <person name="Lundell T."/>
            <person name="Morin E."/>
            <person name="Murat C."/>
            <person name="Sun H."/>
            <person name="Tunlid A."/>
            <person name="Henrissat B."/>
            <person name="Grigoriev I.V."/>
            <person name="Hibbett D.S."/>
            <person name="Martin F."/>
            <person name="Nordberg H.P."/>
            <person name="Cantor M.N."/>
            <person name="Hua S.X."/>
        </authorList>
    </citation>
    <scope>NUCLEOTIDE SEQUENCE [LARGE SCALE GENOMIC DNA]</scope>
    <source>
        <strain evidence="2 3">Marx 270</strain>
    </source>
</reference>
<sequence length="93" mass="10597">MAREMRPDKWPSPQSHAVSLDGSKRKPELLNAGHPQFRPGKISQYSVSRGGTYLVRSELSTASCDDYMCRYRIIHTCILHASERHYHPQNSIG</sequence>
<dbReference type="AlphaFoldDB" id="A0A0C3JUY8"/>
<evidence type="ECO:0000313" key="2">
    <source>
        <dbReference type="EMBL" id="KIO01272.1"/>
    </source>
</evidence>
<evidence type="ECO:0000313" key="3">
    <source>
        <dbReference type="Proteomes" id="UP000054217"/>
    </source>
</evidence>
<accession>A0A0C3JUY8</accession>
<dbReference type="HOGENOM" id="CLU_179490_0_0_1"/>
<dbReference type="Proteomes" id="UP000054217">
    <property type="component" value="Unassembled WGS sequence"/>
</dbReference>
<organism evidence="2 3">
    <name type="scientific">Pisolithus tinctorius Marx 270</name>
    <dbReference type="NCBI Taxonomy" id="870435"/>
    <lineage>
        <taxon>Eukaryota</taxon>
        <taxon>Fungi</taxon>
        <taxon>Dikarya</taxon>
        <taxon>Basidiomycota</taxon>
        <taxon>Agaricomycotina</taxon>
        <taxon>Agaricomycetes</taxon>
        <taxon>Agaricomycetidae</taxon>
        <taxon>Boletales</taxon>
        <taxon>Sclerodermatineae</taxon>
        <taxon>Pisolithaceae</taxon>
        <taxon>Pisolithus</taxon>
    </lineage>
</organism>